<comment type="caution">
    <text evidence="12">The sequence shown here is derived from an EMBL/GenBank/DDBJ whole genome shotgun (WGS) entry which is preliminary data.</text>
</comment>
<keyword evidence="6 10" id="KW-0915">Sodium</keyword>
<gene>
    <name evidence="12" type="ORF">GO755_27540</name>
</gene>
<evidence type="ECO:0000256" key="7">
    <source>
        <dbReference type="ARBA" id="ARBA00023065"/>
    </source>
</evidence>
<dbReference type="EMBL" id="WPIN01000013">
    <property type="protein sequence ID" value="MVM33822.1"/>
    <property type="molecule type" value="Genomic_DNA"/>
</dbReference>
<evidence type="ECO:0000256" key="1">
    <source>
        <dbReference type="ARBA" id="ARBA00004651"/>
    </source>
</evidence>
<dbReference type="RefSeq" id="WP_157588540.1">
    <property type="nucleotide sequence ID" value="NZ_WPIN01000013.1"/>
</dbReference>
<keyword evidence="3 10" id="KW-1003">Cell membrane</keyword>
<name>A0A7K1SJ45_9BACT</name>
<keyword evidence="8 10" id="KW-0472">Membrane</keyword>
<keyword evidence="2 10" id="KW-0813">Transport</keyword>
<evidence type="ECO:0000259" key="11">
    <source>
        <dbReference type="Pfam" id="PF00999"/>
    </source>
</evidence>
<dbReference type="GO" id="GO:0051453">
    <property type="term" value="P:regulation of intracellular pH"/>
    <property type="evidence" value="ECO:0007669"/>
    <property type="project" value="TreeGrafter"/>
</dbReference>
<reference evidence="12 13" key="1">
    <citation type="submission" date="2019-12" db="EMBL/GenBank/DDBJ databases">
        <title>Spirosoma sp. HMF4905 genome sequencing and assembly.</title>
        <authorList>
            <person name="Kang H."/>
            <person name="Cha I."/>
            <person name="Kim H."/>
            <person name="Joh K."/>
        </authorList>
    </citation>
    <scope>NUCLEOTIDE SEQUENCE [LARGE SCALE GENOMIC DNA]</scope>
    <source>
        <strain evidence="12 13">HMF4905</strain>
    </source>
</reference>
<keyword evidence="7 10" id="KW-0406">Ion transport</keyword>
<evidence type="ECO:0000256" key="3">
    <source>
        <dbReference type="ARBA" id="ARBA00022475"/>
    </source>
</evidence>
<dbReference type="Proteomes" id="UP000436006">
    <property type="component" value="Unassembled WGS sequence"/>
</dbReference>
<dbReference type="InterPro" id="IPR018422">
    <property type="entry name" value="Cation/H_exchanger_CPA1"/>
</dbReference>
<dbReference type="GO" id="GO:0015386">
    <property type="term" value="F:potassium:proton antiporter activity"/>
    <property type="evidence" value="ECO:0007669"/>
    <property type="project" value="TreeGrafter"/>
</dbReference>
<comment type="caution">
    <text evidence="10">Lacks conserved residue(s) required for the propagation of feature annotation.</text>
</comment>
<keyword evidence="4 10" id="KW-0812">Transmembrane</keyword>
<comment type="similarity">
    <text evidence="10">Belongs to the monovalent cation:proton antiporter 1 (CPA1) transporter (TC 2.A.36) family.</text>
</comment>
<feature type="transmembrane region" description="Helical" evidence="10">
    <location>
        <begin position="154"/>
        <end position="176"/>
    </location>
</feature>
<dbReference type="InterPro" id="IPR006153">
    <property type="entry name" value="Cation/H_exchanger_TM"/>
</dbReference>
<dbReference type="GO" id="GO:0005886">
    <property type="term" value="C:plasma membrane"/>
    <property type="evidence" value="ECO:0007669"/>
    <property type="project" value="UniProtKB-SubCell"/>
</dbReference>
<organism evidence="12 13">
    <name type="scientific">Spirosoma arboris</name>
    <dbReference type="NCBI Taxonomy" id="2682092"/>
    <lineage>
        <taxon>Bacteria</taxon>
        <taxon>Pseudomonadati</taxon>
        <taxon>Bacteroidota</taxon>
        <taxon>Cytophagia</taxon>
        <taxon>Cytophagales</taxon>
        <taxon>Cytophagaceae</taxon>
        <taxon>Spirosoma</taxon>
    </lineage>
</organism>
<feature type="transmembrane region" description="Helical" evidence="10">
    <location>
        <begin position="354"/>
        <end position="377"/>
    </location>
</feature>
<feature type="transmembrane region" description="Helical" evidence="10">
    <location>
        <begin position="31"/>
        <end position="50"/>
    </location>
</feature>
<comment type="subcellular location">
    <subcellularLocation>
        <location evidence="1 10">Cell membrane</location>
        <topology evidence="1 10">Multi-pass membrane protein</topology>
    </subcellularLocation>
</comment>
<evidence type="ECO:0000256" key="9">
    <source>
        <dbReference type="ARBA" id="ARBA00023201"/>
    </source>
</evidence>
<feature type="transmembrane region" description="Helical" evidence="10">
    <location>
        <begin position="83"/>
        <end position="106"/>
    </location>
</feature>
<keyword evidence="5 10" id="KW-1133">Transmembrane helix</keyword>
<feature type="transmembrane region" description="Helical" evidence="10">
    <location>
        <begin position="301"/>
        <end position="321"/>
    </location>
</feature>
<evidence type="ECO:0000256" key="5">
    <source>
        <dbReference type="ARBA" id="ARBA00022989"/>
    </source>
</evidence>
<dbReference type="GO" id="GO:0015385">
    <property type="term" value="F:sodium:proton antiporter activity"/>
    <property type="evidence" value="ECO:0007669"/>
    <property type="project" value="InterPro"/>
</dbReference>
<dbReference type="Gene3D" id="6.10.140.1330">
    <property type="match status" value="1"/>
</dbReference>
<proteinExistence type="inferred from homology"/>
<protein>
    <submittedName>
        <fullName evidence="12">Na+/H+ antiporter</fullName>
    </submittedName>
</protein>
<evidence type="ECO:0000313" key="13">
    <source>
        <dbReference type="Proteomes" id="UP000436006"/>
    </source>
</evidence>
<accession>A0A7K1SJ45</accession>
<feature type="domain" description="Cation/H+ exchanger transmembrane" evidence="11">
    <location>
        <begin position="11"/>
        <end position="412"/>
    </location>
</feature>
<evidence type="ECO:0000256" key="10">
    <source>
        <dbReference type="RuleBase" id="RU366002"/>
    </source>
</evidence>
<dbReference type="Pfam" id="PF00999">
    <property type="entry name" value="Na_H_Exchanger"/>
    <property type="match status" value="1"/>
</dbReference>
<keyword evidence="10" id="KW-0050">Antiport</keyword>
<feature type="transmembrane region" description="Helical" evidence="10">
    <location>
        <begin position="182"/>
        <end position="200"/>
    </location>
</feature>
<dbReference type="InterPro" id="IPR004705">
    <property type="entry name" value="Cation/H_exchanger_CPA1_bac"/>
</dbReference>
<feature type="transmembrane region" description="Helical" evidence="10">
    <location>
        <begin position="389"/>
        <end position="413"/>
    </location>
</feature>
<evidence type="ECO:0000256" key="4">
    <source>
        <dbReference type="ARBA" id="ARBA00022692"/>
    </source>
</evidence>
<sequence>MANFQTVIFILAILIGLSAIADKIKLPYPILLVGTGLVIGFVPFLPNLALDPDVALVIFLPPLLYDAASKTAWQEFTRSIRPITTLAVTLVFFTTTAVAAAAHYVIPGFSWPLAFVLGAIVSPPDAVAANSIIKGLGLNKRVIAILEGESLLNDASALVAYRYAVAAVMTGSFVLWEASLQFLILAGGGLLLGGLLGWLMTVALQRIASATIQTSLTLLAPYLAYLAAEHVHASGILAVVSAGLVITRRTPEVFSPQARLESRAVWDTAIFLLEGVVFILIGLQLPTIVTDLHGYTTGELALYSVVVSVVTIVIRILWVFFSSYYPKVLGWSEQSTISSSDTDKPPNQVDWRNVLIVAWTGTRGVISLATALALPLSLAGGELFPQRNLILFLAFVVILSTLVLQGLTLPLLIQLLGVKSQNDQAREDQALELLLASRALRYLENDFPMALPGPLKQTLARRYQLLVNELGATLQESEFGINPDNERSLVGEMRAAERTLGEYQQSLLVELARENRFSDEVLRTAERRLDLEMARLDASEQAAGE</sequence>
<evidence type="ECO:0000256" key="8">
    <source>
        <dbReference type="ARBA" id="ARBA00023136"/>
    </source>
</evidence>
<evidence type="ECO:0000256" key="2">
    <source>
        <dbReference type="ARBA" id="ARBA00022448"/>
    </source>
</evidence>
<dbReference type="GO" id="GO:0098719">
    <property type="term" value="P:sodium ion import across plasma membrane"/>
    <property type="evidence" value="ECO:0007669"/>
    <property type="project" value="TreeGrafter"/>
</dbReference>
<feature type="transmembrane region" description="Helical" evidence="10">
    <location>
        <begin position="231"/>
        <end position="247"/>
    </location>
</feature>
<keyword evidence="9 10" id="KW-0739">Sodium transport</keyword>
<dbReference type="NCBIfam" id="TIGR00831">
    <property type="entry name" value="a_cpa1"/>
    <property type="match status" value="1"/>
</dbReference>
<dbReference type="AlphaFoldDB" id="A0A7K1SJ45"/>
<dbReference type="PANTHER" id="PTHR10110:SF86">
    <property type="entry name" value="SODIUM_HYDROGEN EXCHANGER 7"/>
    <property type="match status" value="1"/>
</dbReference>
<comment type="function">
    <text evidence="10">Na(+)/H(+) antiporter that extrudes sodium in exchange for external protons.</text>
</comment>
<keyword evidence="13" id="KW-1185">Reference proteome</keyword>
<feature type="transmembrane region" description="Helical" evidence="10">
    <location>
        <begin position="268"/>
        <end position="289"/>
    </location>
</feature>
<evidence type="ECO:0000256" key="6">
    <source>
        <dbReference type="ARBA" id="ARBA00023053"/>
    </source>
</evidence>
<dbReference type="PANTHER" id="PTHR10110">
    <property type="entry name" value="SODIUM/HYDROGEN EXCHANGER"/>
    <property type="match status" value="1"/>
</dbReference>
<evidence type="ECO:0000313" key="12">
    <source>
        <dbReference type="EMBL" id="MVM33822.1"/>
    </source>
</evidence>